<dbReference type="InterPro" id="IPR017853">
    <property type="entry name" value="GH"/>
</dbReference>
<comment type="caution">
    <text evidence="9">The sequence shown here is derived from an EMBL/GenBank/DDBJ whole genome shotgun (WGS) entry which is preliminary data.</text>
</comment>
<name>A0ABV0BZB2_9SPHI</name>
<evidence type="ECO:0000256" key="5">
    <source>
        <dbReference type="ARBA" id="ARBA00022801"/>
    </source>
</evidence>
<dbReference type="Gene3D" id="3.20.20.80">
    <property type="entry name" value="Glycosidases"/>
    <property type="match status" value="1"/>
</dbReference>
<dbReference type="PIRSF" id="PIRSF001092">
    <property type="entry name" value="Alpha-L-fucosidase"/>
    <property type="match status" value="1"/>
</dbReference>
<dbReference type="SMART" id="SM00812">
    <property type="entry name" value="Alpha_L_fucos"/>
    <property type="match status" value="1"/>
</dbReference>
<evidence type="ECO:0000256" key="3">
    <source>
        <dbReference type="ARBA" id="ARBA00012662"/>
    </source>
</evidence>
<dbReference type="PANTHER" id="PTHR10030:SF37">
    <property type="entry name" value="ALPHA-L-FUCOSIDASE-RELATED"/>
    <property type="match status" value="1"/>
</dbReference>
<reference evidence="9 10" key="1">
    <citation type="submission" date="2024-04" db="EMBL/GenBank/DDBJ databases">
        <title>WGS of bacteria from Torrens River.</title>
        <authorList>
            <person name="Wyrsch E.R."/>
            <person name="Drigo B."/>
        </authorList>
    </citation>
    <scope>NUCLEOTIDE SEQUENCE [LARGE SCALE GENOMIC DNA]</scope>
    <source>
        <strain evidence="9 10">TWI391</strain>
    </source>
</reference>
<comment type="similarity">
    <text evidence="2">Belongs to the glycosyl hydrolase 29 family.</text>
</comment>
<dbReference type="InterPro" id="IPR016286">
    <property type="entry name" value="FUC_metazoa-typ"/>
</dbReference>
<accession>A0ABV0BZB2</accession>
<evidence type="ECO:0000256" key="6">
    <source>
        <dbReference type="ARBA" id="ARBA00023295"/>
    </source>
</evidence>
<dbReference type="PANTHER" id="PTHR10030">
    <property type="entry name" value="ALPHA-L-FUCOSIDASE"/>
    <property type="match status" value="1"/>
</dbReference>
<feature type="signal peptide" evidence="7">
    <location>
        <begin position="1"/>
        <end position="19"/>
    </location>
</feature>
<dbReference type="RefSeq" id="WP_346582853.1">
    <property type="nucleotide sequence ID" value="NZ_JBDJNQ010000013.1"/>
</dbReference>
<dbReference type="InterPro" id="IPR057739">
    <property type="entry name" value="Glyco_hydro_29_N"/>
</dbReference>
<keyword evidence="5" id="KW-0378">Hydrolase</keyword>
<evidence type="ECO:0000256" key="4">
    <source>
        <dbReference type="ARBA" id="ARBA00022729"/>
    </source>
</evidence>
<proteinExistence type="inferred from homology"/>
<feature type="chain" id="PRO_5046081729" description="alpha-L-fucosidase" evidence="7">
    <location>
        <begin position="20"/>
        <end position="447"/>
    </location>
</feature>
<keyword evidence="6" id="KW-0326">Glycosidase</keyword>
<gene>
    <name evidence="9" type="ORF">ABE541_22200</name>
</gene>
<dbReference type="EMBL" id="JBDJNQ010000013">
    <property type="protein sequence ID" value="MEN5379996.1"/>
    <property type="molecule type" value="Genomic_DNA"/>
</dbReference>
<evidence type="ECO:0000256" key="7">
    <source>
        <dbReference type="SAM" id="SignalP"/>
    </source>
</evidence>
<keyword evidence="10" id="KW-1185">Reference proteome</keyword>
<sequence>MKYFLNLLLLLTISGPLSAQVEKVTPIVKTSKVVIDQFMDLRFGMFIHWGPVALRGTEIGWSRGNQVPFEDYDQLHKEFNPVLFNAEEWVKTAKNSGMKYLTITAKHHDGFCLWPTKFSDLNIMETPFKRDVVGELAAACKKHGLKFCVYFTVLDWHDPHYPYARAGTKEINATTDMAKFVATMKDELTEILTNYDPYMLWFDGNWDKEWTDAHAHEVYALLKQLKPDVIINNRLKGISDFDRTREDHTRLSSDAIGDYATPEQKIGALNMDYPWESCMTIANQWAWKPNDALKSTKECIQTLAKTAAGNGNLLFNVGPMLDGRIEARQINRLKEMGDWLNTYGESIYGTKGGPFIPNNTYASTRKGNILYVHVFNRKEDVLTLPALKGVKVKKAHILNGDAITFSQSATGSIALNLPARLPNADNTVIVLELNKNAETIPVIAQSN</sequence>
<feature type="domain" description="Glycoside hydrolase family 29 N-terminal" evidence="8">
    <location>
        <begin position="33"/>
        <end position="345"/>
    </location>
</feature>
<evidence type="ECO:0000313" key="10">
    <source>
        <dbReference type="Proteomes" id="UP001409291"/>
    </source>
</evidence>
<dbReference type="SUPFAM" id="SSF51445">
    <property type="entry name" value="(Trans)glycosidases"/>
    <property type="match status" value="1"/>
</dbReference>
<dbReference type="Proteomes" id="UP001409291">
    <property type="component" value="Unassembled WGS sequence"/>
</dbReference>
<evidence type="ECO:0000313" key="9">
    <source>
        <dbReference type="EMBL" id="MEN5379996.1"/>
    </source>
</evidence>
<protein>
    <recommendedName>
        <fullName evidence="3">alpha-L-fucosidase</fullName>
        <ecNumber evidence="3">3.2.1.51</ecNumber>
    </recommendedName>
</protein>
<dbReference type="PRINTS" id="PR00741">
    <property type="entry name" value="GLHYDRLASE29"/>
</dbReference>
<evidence type="ECO:0000259" key="8">
    <source>
        <dbReference type="Pfam" id="PF01120"/>
    </source>
</evidence>
<dbReference type="EC" id="3.2.1.51" evidence="3"/>
<evidence type="ECO:0000256" key="1">
    <source>
        <dbReference type="ARBA" id="ARBA00004071"/>
    </source>
</evidence>
<dbReference type="Pfam" id="PF01120">
    <property type="entry name" value="Alpha_L_fucos"/>
    <property type="match status" value="1"/>
</dbReference>
<keyword evidence="4 7" id="KW-0732">Signal</keyword>
<comment type="function">
    <text evidence="1">Alpha-L-fucosidase is responsible for hydrolyzing the alpha-1,6-linked fucose joined to the reducing-end N-acetylglucosamine of the carbohydrate moieties of glycoproteins.</text>
</comment>
<organism evidence="9 10">
    <name type="scientific">Sphingobacterium kitahiroshimense</name>
    <dbReference type="NCBI Taxonomy" id="470446"/>
    <lineage>
        <taxon>Bacteria</taxon>
        <taxon>Pseudomonadati</taxon>
        <taxon>Bacteroidota</taxon>
        <taxon>Sphingobacteriia</taxon>
        <taxon>Sphingobacteriales</taxon>
        <taxon>Sphingobacteriaceae</taxon>
        <taxon>Sphingobacterium</taxon>
    </lineage>
</organism>
<evidence type="ECO:0000256" key="2">
    <source>
        <dbReference type="ARBA" id="ARBA00007951"/>
    </source>
</evidence>
<dbReference type="InterPro" id="IPR000933">
    <property type="entry name" value="Glyco_hydro_29"/>
</dbReference>